<dbReference type="Proteomes" id="UP000507962">
    <property type="component" value="Unassembled WGS sequence"/>
</dbReference>
<evidence type="ECO:0000256" key="2">
    <source>
        <dbReference type="ARBA" id="ARBA00022692"/>
    </source>
</evidence>
<gene>
    <name evidence="7" type="ORF">MSL71_12420</name>
</gene>
<dbReference type="AlphaFoldDB" id="A0A4U8YJM7"/>
<keyword evidence="2 5" id="KW-0812">Transmembrane</keyword>
<keyword evidence="3 5" id="KW-1133">Transmembrane helix</keyword>
<comment type="subcellular location">
    <subcellularLocation>
        <location evidence="1">Membrane</location>
        <topology evidence="1">Multi-pass membrane protein</topology>
    </subcellularLocation>
</comment>
<sequence>MKLALTVIVLQVLGVAAIIAEFVIPSFGVISVVAAALFVLSVYMVFTEASTQMGYALLLADIFLIPAAIFIGAKVLEHSPVTLKKQLKSEEGATSQKKGLDHFLGLEGEALTDLRPSGVALLGDERIDVVTRGEYIEKGCQVTVLSVTANSVVVKQQIAAD</sequence>
<evidence type="ECO:0000313" key="7">
    <source>
        <dbReference type="EMBL" id="VFQ43607.1"/>
    </source>
</evidence>
<dbReference type="Gene3D" id="2.40.50.140">
    <property type="entry name" value="Nucleic acid-binding proteins"/>
    <property type="match status" value="1"/>
</dbReference>
<name>A0A4U8YJM7_9BACT</name>
<organism evidence="7 8">
    <name type="scientific">Desulfoluna butyratoxydans</name>
    <dbReference type="NCBI Taxonomy" id="231438"/>
    <lineage>
        <taxon>Bacteria</taxon>
        <taxon>Pseudomonadati</taxon>
        <taxon>Thermodesulfobacteriota</taxon>
        <taxon>Desulfobacteria</taxon>
        <taxon>Desulfobacterales</taxon>
        <taxon>Desulfolunaceae</taxon>
        <taxon>Desulfoluna</taxon>
    </lineage>
</organism>
<dbReference type="PANTHER" id="PTHR33507">
    <property type="entry name" value="INNER MEMBRANE PROTEIN YBBJ"/>
    <property type="match status" value="1"/>
</dbReference>
<feature type="domain" description="NfeD-like C-terminal" evidence="6">
    <location>
        <begin position="103"/>
        <end position="155"/>
    </location>
</feature>
<dbReference type="RefSeq" id="WP_180137884.1">
    <property type="nucleotide sequence ID" value="NZ_CAADHO010000002.1"/>
</dbReference>
<protein>
    <submittedName>
        <fullName evidence="7">Nfed-like c-terminal domain</fullName>
    </submittedName>
</protein>
<evidence type="ECO:0000256" key="5">
    <source>
        <dbReference type="SAM" id="Phobius"/>
    </source>
</evidence>
<dbReference type="PANTHER" id="PTHR33507:SF3">
    <property type="entry name" value="INNER MEMBRANE PROTEIN YBBJ"/>
    <property type="match status" value="1"/>
</dbReference>
<proteinExistence type="predicted"/>
<evidence type="ECO:0000256" key="3">
    <source>
        <dbReference type="ARBA" id="ARBA00022989"/>
    </source>
</evidence>
<accession>A0A4U8YJM7</accession>
<feature type="transmembrane region" description="Helical" evidence="5">
    <location>
        <begin position="27"/>
        <end position="46"/>
    </location>
</feature>
<dbReference type="Pfam" id="PF01957">
    <property type="entry name" value="NfeD"/>
    <property type="match status" value="1"/>
</dbReference>
<evidence type="ECO:0000313" key="8">
    <source>
        <dbReference type="Proteomes" id="UP000507962"/>
    </source>
</evidence>
<dbReference type="InterPro" id="IPR052165">
    <property type="entry name" value="Membrane_assoc_protease"/>
</dbReference>
<keyword evidence="4 5" id="KW-0472">Membrane</keyword>
<keyword evidence="8" id="KW-1185">Reference proteome</keyword>
<dbReference type="GO" id="GO:0005886">
    <property type="term" value="C:plasma membrane"/>
    <property type="evidence" value="ECO:0007669"/>
    <property type="project" value="TreeGrafter"/>
</dbReference>
<dbReference type="InterPro" id="IPR002810">
    <property type="entry name" value="NfeD-like_C"/>
</dbReference>
<evidence type="ECO:0000256" key="1">
    <source>
        <dbReference type="ARBA" id="ARBA00004141"/>
    </source>
</evidence>
<dbReference type="InterPro" id="IPR012340">
    <property type="entry name" value="NA-bd_OB-fold"/>
</dbReference>
<feature type="transmembrane region" description="Helical" evidence="5">
    <location>
        <begin position="53"/>
        <end position="76"/>
    </location>
</feature>
<dbReference type="EMBL" id="CAADHO010000002">
    <property type="protein sequence ID" value="VFQ43607.1"/>
    <property type="molecule type" value="Genomic_DNA"/>
</dbReference>
<reference evidence="7 8" key="1">
    <citation type="submission" date="2019-03" db="EMBL/GenBank/DDBJ databases">
        <authorList>
            <person name="Nijsse B."/>
        </authorList>
    </citation>
    <scope>NUCLEOTIDE SEQUENCE [LARGE SCALE GENOMIC DNA]</scope>
    <source>
        <strain evidence="7">Desulfoluna butyratoxydans MSL71</strain>
    </source>
</reference>
<evidence type="ECO:0000256" key="4">
    <source>
        <dbReference type="ARBA" id="ARBA00023136"/>
    </source>
</evidence>
<evidence type="ECO:0000259" key="6">
    <source>
        <dbReference type="Pfam" id="PF01957"/>
    </source>
</evidence>